<evidence type="ECO:0000259" key="3">
    <source>
        <dbReference type="PROSITE" id="PS51828"/>
    </source>
</evidence>
<sequence>MFVLELNIPPLLPHPFPLLHPFLFSSSRPLSVLPLPSLPPPVAVALRNQKVKISGVNGQVTAVAPSVSLPALSHLTLCFELERRTQKQNEWLFTYDSGGAVGLSLGSGPSGTALVVDGVSCSVHSIVSSADFTSSMKPFCLVWTSSNGLLAAFFNGNYFAETCPASRGHTVPPGGRFRLGGESTQRPVSSGSKNCSLWNQ</sequence>
<reference evidence="4 5" key="1">
    <citation type="submission" date="2019-06" db="EMBL/GenBank/DDBJ databases">
        <title>Draft genomes of female and male turbot (Scophthalmus maximus).</title>
        <authorList>
            <person name="Xu H."/>
            <person name="Xu X.-W."/>
            <person name="Shao C."/>
            <person name="Chen S."/>
        </authorList>
    </citation>
    <scope>NUCLEOTIDE SEQUENCE [LARGE SCALE GENOMIC DNA]</scope>
    <source>
        <strain evidence="4">Ysfricsl-2016a</strain>
        <tissue evidence="4">Blood</tissue>
    </source>
</reference>
<accession>A0A6A4RQQ3</accession>
<proteinExistence type="predicted"/>
<feature type="domain" description="Pentraxin (PTX)" evidence="3">
    <location>
        <begin position="46"/>
        <end position="200"/>
    </location>
</feature>
<feature type="region of interest" description="Disordered" evidence="2">
    <location>
        <begin position="174"/>
        <end position="200"/>
    </location>
</feature>
<dbReference type="InterPro" id="IPR013320">
    <property type="entry name" value="ConA-like_dom_sf"/>
</dbReference>
<evidence type="ECO:0000256" key="2">
    <source>
        <dbReference type="SAM" id="MobiDB-lite"/>
    </source>
</evidence>
<evidence type="ECO:0000256" key="1">
    <source>
        <dbReference type="PROSITE-ProRule" id="PRU01172"/>
    </source>
</evidence>
<dbReference type="SUPFAM" id="SSF49899">
    <property type="entry name" value="Concanavalin A-like lectins/glucanases"/>
    <property type="match status" value="1"/>
</dbReference>
<dbReference type="AlphaFoldDB" id="A0A6A4RQQ3"/>
<dbReference type="Gene3D" id="2.60.120.200">
    <property type="match status" value="1"/>
</dbReference>
<organism evidence="4 5">
    <name type="scientific">Scophthalmus maximus</name>
    <name type="common">Turbot</name>
    <name type="synonym">Psetta maxima</name>
    <dbReference type="NCBI Taxonomy" id="52904"/>
    <lineage>
        <taxon>Eukaryota</taxon>
        <taxon>Metazoa</taxon>
        <taxon>Chordata</taxon>
        <taxon>Craniata</taxon>
        <taxon>Vertebrata</taxon>
        <taxon>Euteleostomi</taxon>
        <taxon>Actinopterygii</taxon>
        <taxon>Neopterygii</taxon>
        <taxon>Teleostei</taxon>
        <taxon>Neoteleostei</taxon>
        <taxon>Acanthomorphata</taxon>
        <taxon>Carangaria</taxon>
        <taxon>Pleuronectiformes</taxon>
        <taxon>Pleuronectoidei</taxon>
        <taxon>Scophthalmidae</taxon>
        <taxon>Scophthalmus</taxon>
    </lineage>
</organism>
<protein>
    <recommendedName>
        <fullName evidence="3">Pentraxin (PTX) domain-containing protein</fullName>
    </recommendedName>
</protein>
<dbReference type="PROSITE" id="PS51828">
    <property type="entry name" value="PTX_2"/>
    <property type="match status" value="1"/>
</dbReference>
<dbReference type="EMBL" id="VEVO01004354">
    <property type="protein sequence ID" value="KAF0021591.1"/>
    <property type="molecule type" value="Genomic_DNA"/>
</dbReference>
<name>A0A6A4RQQ3_SCOMX</name>
<gene>
    <name evidence="4" type="ORF">F2P81_026156</name>
</gene>
<dbReference type="InterPro" id="IPR001759">
    <property type="entry name" value="PTX_dom"/>
</dbReference>
<feature type="compositionally biased region" description="Polar residues" evidence="2">
    <location>
        <begin position="182"/>
        <end position="200"/>
    </location>
</feature>
<evidence type="ECO:0000313" key="5">
    <source>
        <dbReference type="Proteomes" id="UP000438429"/>
    </source>
</evidence>
<comment type="caution">
    <text evidence="4">The sequence shown here is derived from an EMBL/GenBank/DDBJ whole genome shotgun (WGS) entry which is preliminary data.</text>
</comment>
<evidence type="ECO:0000313" key="4">
    <source>
        <dbReference type="EMBL" id="KAF0021591.1"/>
    </source>
</evidence>
<comment type="caution">
    <text evidence="1">Lacks conserved residue(s) required for the propagation of feature annotation.</text>
</comment>
<dbReference type="Proteomes" id="UP000438429">
    <property type="component" value="Unassembled WGS sequence"/>
</dbReference>